<protein>
    <submittedName>
        <fullName evidence="1">Uncharacterized protein</fullName>
    </submittedName>
</protein>
<dbReference type="RefSeq" id="WP_097278798.1">
    <property type="nucleotide sequence ID" value="NZ_OCNJ01000003.1"/>
</dbReference>
<sequence>MAAVPSPEGLAEERGCPLSMNRRLLTAFLDHLQVEASGGPDDGCFDMLRLRRLAESFLADTRVATPAPADCLRLHDTILWEDRRFRTFERLLTRRFSHLFPKRFGDDGTASGAAPLSRRLIPGFMTALTMMVGVETMERCSRTAATMLARHREERLGLVEWSDLAASDDARALVAEVLVACARHFRPYARRRDWLCLVINNHLTAPLREDRDPAWRCTPEAVDAMLRALYEPFRLALASDGGLGLRERFTEADMAAVQDLLADVGHPAMQPA</sequence>
<dbReference type="AlphaFoldDB" id="A0A286GF34"/>
<evidence type="ECO:0000313" key="2">
    <source>
        <dbReference type="Proteomes" id="UP000219621"/>
    </source>
</evidence>
<dbReference type="EMBL" id="OCNJ01000003">
    <property type="protein sequence ID" value="SOD94131.1"/>
    <property type="molecule type" value="Genomic_DNA"/>
</dbReference>
<accession>A0A286GF34</accession>
<organism evidence="1 2">
    <name type="scientific">Caenispirillum bisanense</name>
    <dbReference type="NCBI Taxonomy" id="414052"/>
    <lineage>
        <taxon>Bacteria</taxon>
        <taxon>Pseudomonadati</taxon>
        <taxon>Pseudomonadota</taxon>
        <taxon>Alphaproteobacteria</taxon>
        <taxon>Rhodospirillales</taxon>
        <taxon>Novispirillaceae</taxon>
        <taxon>Caenispirillum</taxon>
    </lineage>
</organism>
<reference evidence="1 2" key="1">
    <citation type="submission" date="2017-09" db="EMBL/GenBank/DDBJ databases">
        <authorList>
            <person name="Ehlers B."/>
            <person name="Leendertz F.H."/>
        </authorList>
    </citation>
    <scope>NUCLEOTIDE SEQUENCE [LARGE SCALE GENOMIC DNA]</scope>
    <source>
        <strain evidence="1 2">USBA 140</strain>
    </source>
</reference>
<gene>
    <name evidence="1" type="ORF">SAMN05421508_103369</name>
</gene>
<dbReference type="Proteomes" id="UP000219621">
    <property type="component" value="Unassembled WGS sequence"/>
</dbReference>
<evidence type="ECO:0000313" key="1">
    <source>
        <dbReference type="EMBL" id="SOD94131.1"/>
    </source>
</evidence>
<name>A0A286GF34_9PROT</name>
<dbReference type="OrthoDB" id="7356265at2"/>
<proteinExistence type="predicted"/>
<keyword evidence="2" id="KW-1185">Reference proteome</keyword>